<protein>
    <submittedName>
        <fullName evidence="1">Uncharacterized protein</fullName>
    </submittedName>
</protein>
<sequence length="78" mass="8615">MVYSSDDGHIRGFFIGYIVHKFSTLSLGIPRQWTISTMLISLQPTAMRSTASGEGTVTKKRENPDARRSGLVAVLMDL</sequence>
<reference evidence="1 2" key="1">
    <citation type="submission" date="2014-04" db="EMBL/GenBank/DDBJ databases">
        <title>Evolutionary Origins and Diversification of the Mycorrhizal Mutualists.</title>
        <authorList>
            <consortium name="DOE Joint Genome Institute"/>
            <consortium name="Mycorrhizal Genomics Consortium"/>
            <person name="Kohler A."/>
            <person name="Kuo A."/>
            <person name="Nagy L.G."/>
            <person name="Floudas D."/>
            <person name="Copeland A."/>
            <person name="Barry K.W."/>
            <person name="Cichocki N."/>
            <person name="Veneault-Fourrey C."/>
            <person name="LaButti K."/>
            <person name="Lindquist E.A."/>
            <person name="Lipzen A."/>
            <person name="Lundell T."/>
            <person name="Morin E."/>
            <person name="Murat C."/>
            <person name="Riley R."/>
            <person name="Ohm R."/>
            <person name="Sun H."/>
            <person name="Tunlid A."/>
            <person name="Henrissat B."/>
            <person name="Grigoriev I.V."/>
            <person name="Hibbett D.S."/>
            <person name="Martin F."/>
        </authorList>
    </citation>
    <scope>NUCLEOTIDE SEQUENCE [LARGE SCALE GENOMIC DNA]</scope>
    <source>
        <strain evidence="1 2">MD-312</strain>
    </source>
</reference>
<dbReference type="AlphaFoldDB" id="A0A0C9W7I7"/>
<evidence type="ECO:0000313" key="2">
    <source>
        <dbReference type="Proteomes" id="UP000053820"/>
    </source>
</evidence>
<gene>
    <name evidence="1" type="ORF">HYDPIDRAFT_119179</name>
</gene>
<accession>A0A0C9W7I7</accession>
<evidence type="ECO:0000313" key="1">
    <source>
        <dbReference type="EMBL" id="KIJ58826.1"/>
    </source>
</evidence>
<feature type="non-terminal residue" evidence="1">
    <location>
        <position position="78"/>
    </location>
</feature>
<dbReference type="HOGENOM" id="CLU_2628543_0_0_1"/>
<name>A0A0C9W7I7_9AGAM</name>
<organism evidence="1 2">
    <name type="scientific">Hydnomerulius pinastri MD-312</name>
    <dbReference type="NCBI Taxonomy" id="994086"/>
    <lineage>
        <taxon>Eukaryota</taxon>
        <taxon>Fungi</taxon>
        <taxon>Dikarya</taxon>
        <taxon>Basidiomycota</taxon>
        <taxon>Agaricomycotina</taxon>
        <taxon>Agaricomycetes</taxon>
        <taxon>Agaricomycetidae</taxon>
        <taxon>Boletales</taxon>
        <taxon>Boletales incertae sedis</taxon>
        <taxon>Leucogyrophana</taxon>
    </lineage>
</organism>
<proteinExistence type="predicted"/>
<keyword evidence="2" id="KW-1185">Reference proteome</keyword>
<dbReference type="EMBL" id="KN839909">
    <property type="protein sequence ID" value="KIJ58826.1"/>
    <property type="molecule type" value="Genomic_DNA"/>
</dbReference>
<dbReference type="Proteomes" id="UP000053820">
    <property type="component" value="Unassembled WGS sequence"/>
</dbReference>